<organism evidence="2 3">
    <name type="scientific">Urochloa decumbens</name>
    <dbReference type="NCBI Taxonomy" id="240449"/>
    <lineage>
        <taxon>Eukaryota</taxon>
        <taxon>Viridiplantae</taxon>
        <taxon>Streptophyta</taxon>
        <taxon>Embryophyta</taxon>
        <taxon>Tracheophyta</taxon>
        <taxon>Spermatophyta</taxon>
        <taxon>Magnoliopsida</taxon>
        <taxon>Liliopsida</taxon>
        <taxon>Poales</taxon>
        <taxon>Poaceae</taxon>
        <taxon>PACMAD clade</taxon>
        <taxon>Panicoideae</taxon>
        <taxon>Panicodae</taxon>
        <taxon>Paniceae</taxon>
        <taxon>Melinidinae</taxon>
        <taxon>Urochloa</taxon>
    </lineage>
</organism>
<sequence length="290" mass="31951">MHIGTVKLVQPDADPVFVAKYPDFMDGFALKQHPDAVRLWAQKLAPGLGAPTVNVPRARADFFTVMLHQPGCYRWAKELLNSTAWGHFEKGESSVPFSLPEECPKAPTTFCMKKTPSVLDTIPEESPDDLPEEHEPQITSTEAPQPQLSPITPPEKMLSKISPSTGPWSKKLLEEAAKAKGKHNLLEDSLTEAAARRSIMQKHLHNGFKTSPCEHQNCLGCTIEPPTISPTVIKNLGSSFCGIDPEHLTVEKLNKKKKPAAPGGKKQVKKKAEVSKNDKDDKQANKKTKK</sequence>
<evidence type="ECO:0000313" key="3">
    <source>
        <dbReference type="Proteomes" id="UP001497457"/>
    </source>
</evidence>
<feature type="compositionally biased region" description="Basic and acidic residues" evidence="1">
    <location>
        <begin position="270"/>
        <end position="284"/>
    </location>
</feature>
<name>A0ABC9B3Y6_9POAL</name>
<reference evidence="2 3" key="2">
    <citation type="submission" date="2024-10" db="EMBL/GenBank/DDBJ databases">
        <authorList>
            <person name="Ryan C."/>
        </authorList>
    </citation>
    <scope>NUCLEOTIDE SEQUENCE [LARGE SCALE GENOMIC DNA]</scope>
</reference>
<evidence type="ECO:0000313" key="2">
    <source>
        <dbReference type="EMBL" id="CAL4992476.1"/>
    </source>
</evidence>
<gene>
    <name evidence="2" type="ORF">URODEC1_LOCUS61113</name>
</gene>
<reference evidence="3" key="1">
    <citation type="submission" date="2024-06" db="EMBL/GenBank/DDBJ databases">
        <authorList>
            <person name="Ryan C."/>
        </authorList>
    </citation>
    <scope>NUCLEOTIDE SEQUENCE [LARGE SCALE GENOMIC DNA]</scope>
</reference>
<dbReference type="Proteomes" id="UP001497457">
    <property type="component" value="Chromosome 24b"/>
</dbReference>
<feature type="region of interest" description="Disordered" evidence="1">
    <location>
        <begin position="119"/>
        <end position="166"/>
    </location>
</feature>
<keyword evidence="3" id="KW-1185">Reference proteome</keyword>
<feature type="compositionally biased region" description="Polar residues" evidence="1">
    <location>
        <begin position="137"/>
        <end position="150"/>
    </location>
</feature>
<dbReference type="AlphaFoldDB" id="A0ABC9B3Y6"/>
<dbReference type="EMBL" id="OZ075134">
    <property type="protein sequence ID" value="CAL4992476.1"/>
    <property type="molecule type" value="Genomic_DNA"/>
</dbReference>
<evidence type="ECO:0000256" key="1">
    <source>
        <dbReference type="SAM" id="MobiDB-lite"/>
    </source>
</evidence>
<accession>A0ABC9B3Y6</accession>
<protein>
    <submittedName>
        <fullName evidence="2">Uncharacterized protein</fullName>
    </submittedName>
</protein>
<proteinExistence type="predicted"/>
<feature type="region of interest" description="Disordered" evidence="1">
    <location>
        <begin position="253"/>
        <end position="290"/>
    </location>
</feature>
<dbReference type="PANTHER" id="PTHR33075">
    <property type="entry name" value="OS02G0499800 PROTEIN"/>
    <property type="match status" value="1"/>
</dbReference>
<feature type="compositionally biased region" description="Acidic residues" evidence="1">
    <location>
        <begin position="122"/>
        <end position="132"/>
    </location>
</feature>